<geneLocation type="plasmid" evidence="2">
    <name>pRGFK0782</name>
</geneLocation>
<reference evidence="2" key="2">
    <citation type="submission" date="2015-07" db="EMBL/GenBank/DDBJ databases">
        <title>Plasmids, circular viruses and viroids from rat gut.</title>
        <authorList>
            <person name="Jorgensen T.J."/>
            <person name="Hansen M.A."/>
            <person name="Xu Z."/>
            <person name="Tabak M.A."/>
            <person name="Sorensen S.J."/>
            <person name="Hansen L.H."/>
        </authorList>
    </citation>
    <scope>NUCLEOTIDE SEQUENCE</scope>
    <source>
        <plasmid evidence="2">pRGFK0782</plasmid>
    </source>
</reference>
<dbReference type="InterPro" id="IPR000989">
    <property type="entry name" value="Rep"/>
</dbReference>
<evidence type="ECO:0000313" key="2">
    <source>
        <dbReference type="EMBL" id="CRY95818.1"/>
    </source>
</evidence>
<dbReference type="GO" id="GO:0006260">
    <property type="term" value="P:DNA replication"/>
    <property type="evidence" value="ECO:0007669"/>
    <property type="project" value="UniProtKB-KW"/>
</dbReference>
<keyword evidence="1" id="KW-0235">DNA replication</keyword>
<name>A0A0H5Q1S5_9ZZZZ</name>
<sequence>MAIITSEKTKINDKMKNNSTGKWAKKKMSAEKIAKKLYAAGYKGRAARMMECGSILEFAYCPECGRTHVKRANLCRDRLCPTCSWRLSLKRFGEMTSILAAMGEEINHHTVSMLTLTVKNIKLADLRKTIKAMSKAWFAMTTRKVMTKEVWGWAKSLEITQNRRTGEFHPHFHVLIFWNGQVRSQEYRAQFQKTWQRCAKLNYSPVIDIRDAYSEKEGNEVIRAVLESFKYITKNSTLIRMNLADFGEFAEQIKNIRAISFGGEIRRIRETLGLDDNDQAETSSAYDIICPECASPILESVARWAGCRYVDEKRGVSVTL</sequence>
<dbReference type="Pfam" id="PF01446">
    <property type="entry name" value="Rep_1"/>
    <property type="match status" value="1"/>
</dbReference>
<dbReference type="GO" id="GO:0003677">
    <property type="term" value="F:DNA binding"/>
    <property type="evidence" value="ECO:0007669"/>
    <property type="project" value="InterPro"/>
</dbReference>
<accession>A0A0H5Q1S5</accession>
<dbReference type="EMBL" id="LN853391">
    <property type="protein sequence ID" value="CRY95818.1"/>
    <property type="molecule type" value="Genomic_DNA"/>
</dbReference>
<dbReference type="AlphaFoldDB" id="A0A0H5Q1S5"/>
<evidence type="ECO:0008006" key="3">
    <source>
        <dbReference type="Google" id="ProtNLM"/>
    </source>
</evidence>
<proteinExistence type="predicted"/>
<protein>
    <recommendedName>
        <fullName evidence="3">Replication protein</fullName>
    </recommendedName>
</protein>
<evidence type="ECO:0000256" key="1">
    <source>
        <dbReference type="ARBA" id="ARBA00022705"/>
    </source>
</evidence>
<organism evidence="2">
    <name type="scientific">uncultured prokaryote</name>
    <dbReference type="NCBI Taxonomy" id="198431"/>
    <lineage>
        <taxon>unclassified sequences</taxon>
        <taxon>environmental samples</taxon>
    </lineage>
</organism>
<reference evidence="2" key="1">
    <citation type="submission" date="2015-06" db="EMBL/GenBank/DDBJ databases">
        <authorList>
            <person name="Joergensen T."/>
        </authorList>
    </citation>
    <scope>NUCLEOTIDE SEQUENCE</scope>
    <source>
        <plasmid evidence="2">pRGFK0782</plasmid>
    </source>
</reference>
<keyword evidence="2" id="KW-0614">Plasmid</keyword>